<evidence type="ECO:0000256" key="1">
    <source>
        <dbReference type="ARBA" id="ARBA00004370"/>
    </source>
</evidence>
<evidence type="ECO:0000256" key="6">
    <source>
        <dbReference type="SAM" id="MobiDB-lite"/>
    </source>
</evidence>
<keyword evidence="3" id="KW-1133">Transmembrane helix</keyword>
<feature type="compositionally biased region" description="Basic and acidic residues" evidence="6">
    <location>
        <begin position="323"/>
        <end position="340"/>
    </location>
</feature>
<feature type="region of interest" description="Disordered" evidence="6">
    <location>
        <begin position="318"/>
        <end position="341"/>
    </location>
</feature>
<dbReference type="Gene3D" id="6.10.140.1350">
    <property type="match status" value="1"/>
</dbReference>
<feature type="region of interest" description="Disordered" evidence="6">
    <location>
        <begin position="31"/>
        <end position="52"/>
    </location>
</feature>
<dbReference type="InterPro" id="IPR006694">
    <property type="entry name" value="Fatty_acid_hydroxylase"/>
</dbReference>
<evidence type="ECO:0000256" key="5">
    <source>
        <dbReference type="SAM" id="Coils"/>
    </source>
</evidence>
<evidence type="ECO:0000313" key="9">
    <source>
        <dbReference type="Proteomes" id="UP001153678"/>
    </source>
</evidence>
<feature type="region of interest" description="Disordered" evidence="6">
    <location>
        <begin position="364"/>
        <end position="536"/>
    </location>
</feature>
<feature type="coiled-coil region" evidence="5">
    <location>
        <begin position="159"/>
        <end position="197"/>
    </location>
</feature>
<evidence type="ECO:0000256" key="2">
    <source>
        <dbReference type="ARBA" id="ARBA00022692"/>
    </source>
</evidence>
<sequence length="906" mass="101950">MSQTPAWNTQQSGNAFGRTFNLSTATTSSLPTFGTGTPFGQPKFGTGLSSSFTPPASSAPRFGFGLTSASSGIGTGLTGFNPTLLGTTQGGLASEIEKTLVKLTQGGQLSANITKATKFSELNEQDQKIITDIEQFIQNQKIIMSSIESTHIPDLNDYVKEVADESRALFQKLNALKNELQTAHNLINERLKDLEGQIAIVDSGKRFYEAASQGQTGNILQLGDNVFSKYYHDLVNSFEERLRQYTTTIEEIDRHFSSLCQQGSETENKDLAALNESMRSQHQSFMAVTGKVATLHEEIDKLREKYLNFRRVHFHDNSNPFEVQKEPSSRGTSSDERKPAQELAKNLPVITSAAQLNQLKPPSQIDLIKPAPQPNMYVQPSQSSLFGQTSQPGLFGQSSQPSLFNLNQPKPSTLFGQTTQSNLFNLGQTKPNLFGQQSQPSLFGQTSQPSMFGQSSQPSLFGQSSQPSMFGQSSQPSLFGQSSQPSMFGQSSQPSLFGQSSQPSMFGQSSQPSLFGQSSQPSLFGQSSQPSLFGQSSQPSLFGQSISFSELLHYKKVIIKELQKWLKNNRITIRDKISTAFDKLRTNMPVESVTDNIEYIFSQTQNSVKACHRRWETLVGDSSTSYDELNFAENAWKNYFNLFESEVIATVIISFLMHEIVYFGRCFPFMIADFIPGFAKYKLQPNKVNTVEEQWVCLKSVLKAHFLIELPLIFAFHPVATFFGMDITKVPFPHWQTMCYQIAIFFVFEDTFHYWFHRLLHYGPFYKYIHKQHHEYSAPFGLTAEYAHPIEVLILGTGTIGGPLAYIAITNNLHLITVFIWISLRLFQTIDAHSGYDFPWSLRHFLPFWAGSEHHDYHHMAFVNCFSTSFRWWDHLMGTDLKYQAYRKKKDDELKAASTSNNKKIN</sequence>
<comment type="caution">
    <text evidence="8">The sequence shown here is derived from an EMBL/GenBank/DDBJ whole genome shotgun (WGS) entry which is preliminary data.</text>
</comment>
<proteinExistence type="predicted"/>
<accession>A0A9W4SNJ8</accession>
<dbReference type="GO" id="GO:0016491">
    <property type="term" value="F:oxidoreductase activity"/>
    <property type="evidence" value="ECO:0007669"/>
    <property type="project" value="InterPro"/>
</dbReference>
<name>A0A9W4SNJ8_9GLOM</name>
<reference evidence="8" key="1">
    <citation type="submission" date="2022-08" db="EMBL/GenBank/DDBJ databases">
        <authorList>
            <person name="Kallberg Y."/>
            <person name="Tangrot J."/>
            <person name="Rosling A."/>
        </authorList>
    </citation>
    <scope>NUCLEOTIDE SEQUENCE</scope>
    <source>
        <strain evidence="8">Wild A</strain>
    </source>
</reference>
<dbReference type="PANTHER" id="PTHR11863">
    <property type="entry name" value="STEROL DESATURASE"/>
    <property type="match status" value="1"/>
</dbReference>
<dbReference type="Proteomes" id="UP001153678">
    <property type="component" value="Unassembled WGS sequence"/>
</dbReference>
<protein>
    <submittedName>
        <fullName evidence="8">19699_t:CDS:1</fullName>
    </submittedName>
</protein>
<dbReference type="AlphaFoldDB" id="A0A9W4SNJ8"/>
<keyword evidence="9" id="KW-1185">Reference proteome</keyword>
<dbReference type="OrthoDB" id="1658724at2759"/>
<dbReference type="EMBL" id="CAMKVN010001427">
    <property type="protein sequence ID" value="CAI2175913.1"/>
    <property type="molecule type" value="Genomic_DNA"/>
</dbReference>
<dbReference type="GO" id="GO:0008610">
    <property type="term" value="P:lipid biosynthetic process"/>
    <property type="evidence" value="ECO:0007669"/>
    <property type="project" value="InterPro"/>
</dbReference>
<dbReference type="Pfam" id="PF15967">
    <property type="entry name" value="Nucleoporin_FG2"/>
    <property type="match status" value="1"/>
</dbReference>
<dbReference type="Pfam" id="PF04116">
    <property type="entry name" value="FA_hydroxylase"/>
    <property type="match status" value="1"/>
</dbReference>
<organism evidence="8 9">
    <name type="scientific">Funneliformis geosporum</name>
    <dbReference type="NCBI Taxonomy" id="1117311"/>
    <lineage>
        <taxon>Eukaryota</taxon>
        <taxon>Fungi</taxon>
        <taxon>Fungi incertae sedis</taxon>
        <taxon>Mucoromycota</taxon>
        <taxon>Glomeromycotina</taxon>
        <taxon>Glomeromycetes</taxon>
        <taxon>Glomerales</taxon>
        <taxon>Glomeraceae</taxon>
        <taxon>Funneliformis</taxon>
    </lineage>
</organism>
<keyword evidence="5" id="KW-0175">Coiled coil</keyword>
<evidence type="ECO:0000259" key="7">
    <source>
        <dbReference type="Pfam" id="PF04116"/>
    </source>
</evidence>
<gene>
    <name evidence="8" type="ORF">FWILDA_LOCUS7328</name>
</gene>
<keyword evidence="2" id="KW-0812">Transmembrane</keyword>
<keyword evidence="4" id="KW-0472">Membrane</keyword>
<evidence type="ECO:0000256" key="4">
    <source>
        <dbReference type="ARBA" id="ARBA00023136"/>
    </source>
</evidence>
<feature type="compositionally biased region" description="Polar residues" evidence="6">
    <location>
        <begin position="376"/>
        <end position="536"/>
    </location>
</feature>
<dbReference type="GO" id="GO:0016020">
    <property type="term" value="C:membrane"/>
    <property type="evidence" value="ECO:0007669"/>
    <property type="project" value="UniProtKB-SubCell"/>
</dbReference>
<evidence type="ECO:0000256" key="3">
    <source>
        <dbReference type="ARBA" id="ARBA00022989"/>
    </source>
</evidence>
<dbReference type="InterPro" id="IPR050307">
    <property type="entry name" value="Sterol_Desaturase_Related"/>
</dbReference>
<dbReference type="GO" id="GO:0005506">
    <property type="term" value="F:iron ion binding"/>
    <property type="evidence" value="ECO:0007669"/>
    <property type="project" value="InterPro"/>
</dbReference>
<evidence type="ECO:0000313" key="8">
    <source>
        <dbReference type="EMBL" id="CAI2175913.1"/>
    </source>
</evidence>
<feature type="domain" description="Fatty acid hydroxylase" evidence="7">
    <location>
        <begin position="743"/>
        <end position="879"/>
    </location>
</feature>
<comment type="subcellular location">
    <subcellularLocation>
        <location evidence="1">Membrane</location>
    </subcellularLocation>
</comment>